<gene>
    <name evidence="1" type="ORF">B296_00041927</name>
</gene>
<name>A0A426YP29_ENSVE</name>
<reference evidence="1 2" key="1">
    <citation type="journal article" date="2014" name="Agronomy (Basel)">
        <title>A Draft Genome Sequence for Ensete ventricosum, the Drought-Tolerant Tree Against Hunger.</title>
        <authorList>
            <person name="Harrison J."/>
            <person name="Moore K.A."/>
            <person name="Paszkiewicz K."/>
            <person name="Jones T."/>
            <person name="Grant M."/>
            <person name="Ambacheew D."/>
            <person name="Muzemil S."/>
            <person name="Studholme D.J."/>
        </authorList>
    </citation>
    <scope>NUCLEOTIDE SEQUENCE [LARGE SCALE GENOMIC DNA]</scope>
</reference>
<evidence type="ECO:0000313" key="1">
    <source>
        <dbReference type="EMBL" id="RRT53463.1"/>
    </source>
</evidence>
<sequence length="128" mass="13418">MLDLFCTPLASMHRKDSHWFLPMESPANMILPFLLLSSISVALNLQEEQYKLIMESRSAPGKVAAMGLPSPIEVAGIVTAIATALKPRVEEGAVLGVGVEPASLVPHPPPEGVIAGRVGVGVVAARDA</sequence>
<evidence type="ECO:0000313" key="2">
    <source>
        <dbReference type="Proteomes" id="UP000287651"/>
    </source>
</evidence>
<dbReference type="Proteomes" id="UP000287651">
    <property type="component" value="Unassembled WGS sequence"/>
</dbReference>
<accession>A0A426YP29</accession>
<proteinExistence type="predicted"/>
<dbReference type="AlphaFoldDB" id="A0A426YP29"/>
<dbReference type="EMBL" id="AMZH03011130">
    <property type="protein sequence ID" value="RRT53463.1"/>
    <property type="molecule type" value="Genomic_DNA"/>
</dbReference>
<organism evidence="1 2">
    <name type="scientific">Ensete ventricosum</name>
    <name type="common">Abyssinian banana</name>
    <name type="synonym">Musa ensete</name>
    <dbReference type="NCBI Taxonomy" id="4639"/>
    <lineage>
        <taxon>Eukaryota</taxon>
        <taxon>Viridiplantae</taxon>
        <taxon>Streptophyta</taxon>
        <taxon>Embryophyta</taxon>
        <taxon>Tracheophyta</taxon>
        <taxon>Spermatophyta</taxon>
        <taxon>Magnoliopsida</taxon>
        <taxon>Liliopsida</taxon>
        <taxon>Zingiberales</taxon>
        <taxon>Musaceae</taxon>
        <taxon>Ensete</taxon>
    </lineage>
</organism>
<protein>
    <submittedName>
        <fullName evidence="1">Uncharacterized protein</fullName>
    </submittedName>
</protein>
<comment type="caution">
    <text evidence="1">The sequence shown here is derived from an EMBL/GenBank/DDBJ whole genome shotgun (WGS) entry which is preliminary data.</text>
</comment>